<dbReference type="GO" id="GO:0042597">
    <property type="term" value="C:periplasmic space"/>
    <property type="evidence" value="ECO:0007669"/>
    <property type="project" value="UniProtKB-SubCell"/>
</dbReference>
<dbReference type="EMBL" id="QYYH01000091">
    <property type="protein sequence ID" value="RJY10956.1"/>
    <property type="molecule type" value="Genomic_DNA"/>
</dbReference>
<keyword evidence="7" id="KW-0016">Alginate biosynthesis</keyword>
<comment type="caution">
    <text evidence="9">The sequence shown here is derived from an EMBL/GenBank/DDBJ whole genome shotgun (WGS) entry which is preliminary data.</text>
</comment>
<dbReference type="GO" id="GO:0042121">
    <property type="term" value="P:alginic acid biosynthetic process"/>
    <property type="evidence" value="ECO:0007669"/>
    <property type="project" value="UniProtKB-UniPathway"/>
</dbReference>
<evidence type="ECO:0000313" key="9">
    <source>
        <dbReference type="EMBL" id="RJY10956.1"/>
    </source>
</evidence>
<evidence type="ECO:0000256" key="5">
    <source>
        <dbReference type="ARBA" id="ARBA00022729"/>
    </source>
</evidence>
<protein>
    <recommendedName>
        <fullName evidence="4">Alginate biosynthesis protein AlgF</fullName>
    </recommendedName>
</protein>
<evidence type="ECO:0000256" key="8">
    <source>
        <dbReference type="SAM" id="SignalP"/>
    </source>
</evidence>
<evidence type="ECO:0000313" key="10">
    <source>
        <dbReference type="Proteomes" id="UP000273022"/>
    </source>
</evidence>
<feature type="signal peptide" evidence="8">
    <location>
        <begin position="1"/>
        <end position="21"/>
    </location>
</feature>
<sequence length="213" mass="23553">MKCFIRLITALLLISTSNAYSNETALYDPQVKANEALVRVLNLTEHSIVANFVSVNKKINNTASFTFSSYIRVRAGQNNFSINGHELSIDVKQGQFYTVVTKPDGNLTFAVDKKINKKGKSMIAVYNYSKAKTLSLKTANGKVTIIENVKPNATGYREINALSINMGIFEDTTKVRETNKQHLQKDKIKNIAIIDASDGVAIAISSSQINTRM</sequence>
<evidence type="ECO:0000256" key="4">
    <source>
        <dbReference type="ARBA" id="ARBA00013964"/>
    </source>
</evidence>
<feature type="chain" id="PRO_5017470416" description="Alginate biosynthesis protein AlgF" evidence="8">
    <location>
        <begin position="22"/>
        <end position="213"/>
    </location>
</feature>
<proteinExistence type="inferred from homology"/>
<comment type="similarity">
    <text evidence="3">Belongs to the AlgF family.</text>
</comment>
<comment type="pathway">
    <text evidence="2">Glycan biosynthesis; alginate biosynthesis.</text>
</comment>
<name>A0A3A6THI3_9GAMM</name>
<keyword evidence="5 8" id="KW-0732">Signal</keyword>
<organism evidence="9 10">
    <name type="scientific">Parashewanella spongiae</name>
    <dbReference type="NCBI Taxonomy" id="342950"/>
    <lineage>
        <taxon>Bacteria</taxon>
        <taxon>Pseudomonadati</taxon>
        <taxon>Pseudomonadota</taxon>
        <taxon>Gammaproteobacteria</taxon>
        <taxon>Alteromonadales</taxon>
        <taxon>Shewanellaceae</taxon>
        <taxon>Parashewanella</taxon>
    </lineage>
</organism>
<dbReference type="Pfam" id="PF11182">
    <property type="entry name" value="AlgF"/>
    <property type="match status" value="1"/>
</dbReference>
<dbReference type="Proteomes" id="UP000273022">
    <property type="component" value="Unassembled WGS sequence"/>
</dbReference>
<reference evidence="9 10" key="1">
    <citation type="submission" date="2018-09" db="EMBL/GenBank/DDBJ databases">
        <title>Phylogeny of the Shewanellaceae, and recommendation for two new genera, Pseudoshewanella and Parashewanella.</title>
        <authorList>
            <person name="Wang G."/>
        </authorList>
    </citation>
    <scope>NUCLEOTIDE SEQUENCE [LARGE SCALE GENOMIC DNA]</scope>
    <source>
        <strain evidence="9 10">KCTC 22492</strain>
    </source>
</reference>
<evidence type="ECO:0000256" key="2">
    <source>
        <dbReference type="ARBA" id="ARBA00005182"/>
    </source>
</evidence>
<dbReference type="AlphaFoldDB" id="A0A3A6THI3"/>
<keyword evidence="6" id="KW-0574">Periplasm</keyword>
<dbReference type="InterPro" id="IPR035422">
    <property type="entry name" value="AlgF"/>
</dbReference>
<keyword evidence="10" id="KW-1185">Reference proteome</keyword>
<accession>A0A3A6THI3</accession>
<evidence type="ECO:0000256" key="7">
    <source>
        <dbReference type="ARBA" id="ARBA00022841"/>
    </source>
</evidence>
<dbReference type="OrthoDB" id="6076977at2"/>
<evidence type="ECO:0000256" key="3">
    <source>
        <dbReference type="ARBA" id="ARBA00010033"/>
    </source>
</evidence>
<evidence type="ECO:0000256" key="1">
    <source>
        <dbReference type="ARBA" id="ARBA00004418"/>
    </source>
</evidence>
<dbReference type="UniPathway" id="UPA00286"/>
<evidence type="ECO:0000256" key="6">
    <source>
        <dbReference type="ARBA" id="ARBA00022764"/>
    </source>
</evidence>
<dbReference type="RefSeq" id="WP_121854204.1">
    <property type="nucleotide sequence ID" value="NZ_CP037952.1"/>
</dbReference>
<comment type="subcellular location">
    <subcellularLocation>
        <location evidence="1">Periplasm</location>
    </subcellularLocation>
</comment>
<gene>
    <name evidence="9" type="ORF">D5R81_13700</name>
</gene>